<accession>A0AAE0S813</accession>
<dbReference type="EMBL" id="JAEAOA010001593">
    <property type="protein sequence ID" value="KAK3586983.1"/>
    <property type="molecule type" value="Genomic_DNA"/>
</dbReference>
<organism evidence="1 2">
    <name type="scientific">Potamilus streckersoni</name>
    <dbReference type="NCBI Taxonomy" id="2493646"/>
    <lineage>
        <taxon>Eukaryota</taxon>
        <taxon>Metazoa</taxon>
        <taxon>Spiralia</taxon>
        <taxon>Lophotrochozoa</taxon>
        <taxon>Mollusca</taxon>
        <taxon>Bivalvia</taxon>
        <taxon>Autobranchia</taxon>
        <taxon>Heteroconchia</taxon>
        <taxon>Palaeoheterodonta</taxon>
        <taxon>Unionida</taxon>
        <taxon>Unionoidea</taxon>
        <taxon>Unionidae</taxon>
        <taxon>Ambleminae</taxon>
        <taxon>Lampsilini</taxon>
        <taxon>Potamilus</taxon>
    </lineage>
</organism>
<sequence length="92" mass="10439">MNLVFDGVNTSPETWFVATKLQMCYQFPNITDLALAAAQSGDWYFTVTDTRLKRSIFAVHYENLTNTSSPNRKLTAVLMGNKSKKAIKTERM</sequence>
<comment type="caution">
    <text evidence="1">The sequence shown here is derived from an EMBL/GenBank/DDBJ whole genome shotgun (WGS) entry which is preliminary data.</text>
</comment>
<reference evidence="1" key="1">
    <citation type="journal article" date="2021" name="Genome Biol. Evol.">
        <title>A High-Quality Reference Genome for a Parasitic Bivalve with Doubly Uniparental Inheritance (Bivalvia: Unionida).</title>
        <authorList>
            <person name="Smith C.H."/>
        </authorList>
    </citation>
    <scope>NUCLEOTIDE SEQUENCE</scope>
    <source>
        <strain evidence="1">CHS0354</strain>
    </source>
</reference>
<protein>
    <submittedName>
        <fullName evidence="1">Uncharacterized protein</fullName>
    </submittedName>
</protein>
<proteinExistence type="predicted"/>
<gene>
    <name evidence="1" type="ORF">CHS0354_026699</name>
</gene>
<reference evidence="1" key="2">
    <citation type="journal article" date="2021" name="Genome Biol. Evol.">
        <title>Developing a high-quality reference genome for a parasitic bivalve with doubly uniparental inheritance (Bivalvia: Unionida).</title>
        <authorList>
            <person name="Smith C.H."/>
        </authorList>
    </citation>
    <scope>NUCLEOTIDE SEQUENCE</scope>
    <source>
        <strain evidence="1">CHS0354</strain>
        <tissue evidence="1">Mantle</tissue>
    </source>
</reference>
<evidence type="ECO:0000313" key="2">
    <source>
        <dbReference type="Proteomes" id="UP001195483"/>
    </source>
</evidence>
<reference evidence="1" key="3">
    <citation type="submission" date="2023-05" db="EMBL/GenBank/DDBJ databases">
        <authorList>
            <person name="Smith C.H."/>
        </authorList>
    </citation>
    <scope>NUCLEOTIDE SEQUENCE</scope>
    <source>
        <strain evidence="1">CHS0354</strain>
        <tissue evidence="1">Mantle</tissue>
    </source>
</reference>
<dbReference type="AlphaFoldDB" id="A0AAE0S813"/>
<name>A0AAE0S813_9BIVA</name>
<dbReference type="Proteomes" id="UP001195483">
    <property type="component" value="Unassembled WGS sequence"/>
</dbReference>
<keyword evidence="2" id="KW-1185">Reference proteome</keyword>
<evidence type="ECO:0000313" key="1">
    <source>
        <dbReference type="EMBL" id="KAK3586983.1"/>
    </source>
</evidence>